<accession>A0A5B8V9R1</accession>
<dbReference type="RefSeq" id="WP_147189692.1">
    <property type="nucleotide sequence ID" value="NZ_CP042435.1"/>
</dbReference>
<protein>
    <submittedName>
        <fullName evidence="2">DUF3606 domain-containing protein</fullName>
    </submittedName>
</protein>
<reference evidence="2 3" key="1">
    <citation type="journal article" date="2016" name="Int. J. Syst. Evol. Microbiol.">
        <title>Panacibacter ginsenosidivorans gen. nov., sp. nov., with ginsenoside converting activity isolated from soil of a ginseng field.</title>
        <authorList>
            <person name="Siddiqi M.Z."/>
            <person name="Muhammad Shafi S."/>
            <person name="Choi K.D."/>
            <person name="Im W.T."/>
        </authorList>
    </citation>
    <scope>NUCLEOTIDE SEQUENCE [LARGE SCALE GENOMIC DNA]</scope>
    <source>
        <strain evidence="2 3">Gsoil1550</strain>
    </source>
</reference>
<evidence type="ECO:0000313" key="3">
    <source>
        <dbReference type="Proteomes" id="UP000321533"/>
    </source>
</evidence>
<proteinExistence type="predicted"/>
<dbReference type="Proteomes" id="UP000321533">
    <property type="component" value="Chromosome"/>
</dbReference>
<organism evidence="2 3">
    <name type="scientific">Panacibacter ginsenosidivorans</name>
    <dbReference type="NCBI Taxonomy" id="1813871"/>
    <lineage>
        <taxon>Bacteria</taxon>
        <taxon>Pseudomonadati</taxon>
        <taxon>Bacteroidota</taxon>
        <taxon>Chitinophagia</taxon>
        <taxon>Chitinophagales</taxon>
        <taxon>Chitinophagaceae</taxon>
        <taxon>Panacibacter</taxon>
    </lineage>
</organism>
<evidence type="ECO:0000313" key="2">
    <source>
        <dbReference type="EMBL" id="QEC67885.1"/>
    </source>
</evidence>
<feature type="region of interest" description="Disordered" evidence="1">
    <location>
        <begin position="1"/>
        <end position="22"/>
    </location>
</feature>
<sequence>MADNKDQTSQQDRIRVDSNDPSEVEYLHKQYPDMSHQQIVDAIRIAGPIRADIIAWLDKHQ</sequence>
<evidence type="ECO:0000256" key="1">
    <source>
        <dbReference type="SAM" id="MobiDB-lite"/>
    </source>
</evidence>
<feature type="compositionally biased region" description="Basic and acidic residues" evidence="1">
    <location>
        <begin position="1"/>
        <end position="18"/>
    </location>
</feature>
<keyword evidence="3" id="KW-1185">Reference proteome</keyword>
<gene>
    <name evidence="2" type="ORF">FRZ67_11455</name>
</gene>
<dbReference type="EMBL" id="CP042435">
    <property type="protein sequence ID" value="QEC67885.1"/>
    <property type="molecule type" value="Genomic_DNA"/>
</dbReference>
<dbReference type="AlphaFoldDB" id="A0A5B8V9R1"/>
<name>A0A5B8V9R1_9BACT</name>
<dbReference type="OrthoDB" id="679144at2"/>
<dbReference type="KEGG" id="pgin:FRZ67_11455"/>